<feature type="compositionally biased region" description="Low complexity" evidence="1">
    <location>
        <begin position="164"/>
        <end position="180"/>
    </location>
</feature>
<sequence length="219" mass="23179">MSVALANGDDGDDGGAIERPVDETLWERRMQAVSLRNAGMTFSEIARIQGISPALARRDVETALREFMSGEIDQLIARHRSVLMDMQRANYRAMLSGSKEAATTILKGLEHEAKLLGLYAPTRVVTGVGEVEFSERFVQLVNAISPDTLKELLRGAQHTGEPRQQPVDAEVVPDPVAETPGGAGAEAGPGGEAGGADAAPAREPAPDHGGDDADGWSNL</sequence>
<evidence type="ECO:0000256" key="1">
    <source>
        <dbReference type="SAM" id="MobiDB-lite"/>
    </source>
</evidence>
<feature type="compositionally biased region" description="Gly residues" evidence="1">
    <location>
        <begin position="181"/>
        <end position="194"/>
    </location>
</feature>
<evidence type="ECO:0000313" key="3">
    <source>
        <dbReference type="Proteomes" id="UP000002406"/>
    </source>
</evidence>
<accession>Q19Z26</accession>
<dbReference type="EMBL" id="DQ398048">
    <property type="protein sequence ID" value="ABE67470.1"/>
    <property type="molecule type" value="Genomic_DNA"/>
</dbReference>
<reference evidence="2 3" key="1">
    <citation type="journal article" date="2006" name="PLoS Genet.">
        <title>Exploring the mycobacteriophage metaproteome: phage genomics as an educational platform.</title>
        <authorList>
            <person name="Hatfull G.F."/>
            <person name="Pedulla M.L."/>
            <person name="Jacobs-Sera D."/>
            <person name="Cichon P.M."/>
            <person name="Foley A."/>
            <person name="Ford M.E."/>
            <person name="Gonda R.M."/>
            <person name="Houtz J.M."/>
            <person name="Hryckowian A.J."/>
            <person name="Kelchner V.A."/>
            <person name="Namburi S."/>
            <person name="Pajcini K.V."/>
            <person name="Popovich M.G."/>
            <person name="Schleicher D.T."/>
            <person name="Simanek B.Z."/>
            <person name="Smith A.L."/>
            <person name="Zdanowicz G.M."/>
            <person name="Kumar V."/>
            <person name="Peebles C.L."/>
            <person name="Jacobs W.R.Jr."/>
            <person name="Lawrence J.G."/>
            <person name="Hendrix R.W."/>
        </authorList>
    </citation>
    <scope>NUCLEOTIDE SEQUENCE</scope>
</reference>
<feature type="region of interest" description="Disordered" evidence="1">
    <location>
        <begin position="157"/>
        <end position="219"/>
    </location>
</feature>
<evidence type="ECO:0008006" key="4">
    <source>
        <dbReference type="Google" id="ProtNLM"/>
    </source>
</evidence>
<evidence type="ECO:0000313" key="2">
    <source>
        <dbReference type="EMBL" id="ABE67470.1"/>
    </source>
</evidence>
<dbReference type="RefSeq" id="YP_655740.1">
    <property type="nucleotide sequence ID" value="NC_008204.1"/>
</dbReference>
<protein>
    <recommendedName>
        <fullName evidence="4">DNA binding protein</fullName>
    </recommendedName>
</protein>
<organism evidence="2 3">
    <name type="scientific">Mycobacterium phage Qyrzula</name>
    <dbReference type="NCBI Taxonomy" id="373414"/>
    <lineage>
        <taxon>Viruses</taxon>
        <taxon>Duplodnaviria</taxon>
        <taxon>Heunggongvirae</taxon>
        <taxon>Uroviricota</taxon>
        <taxon>Caudoviricetes</taxon>
        <taxon>Bclasvirinae</taxon>
        <taxon>Rosebushvirus</taxon>
        <taxon>Rosebushvirus godines</taxon>
    </lineage>
</organism>
<proteinExistence type="predicted"/>
<name>Q19Z26_9CAUD</name>
<gene>
    <name evidence="2" type="primary">60</name>
    <name evidence="2" type="ORF">PBI_QYRZULA_60</name>
</gene>
<dbReference type="KEGG" id="vg:4157858"/>
<dbReference type="Proteomes" id="UP000002406">
    <property type="component" value="Segment"/>
</dbReference>